<feature type="transmembrane region" description="Helical" evidence="6">
    <location>
        <begin position="52"/>
        <end position="76"/>
    </location>
</feature>
<dbReference type="InterPro" id="IPR020846">
    <property type="entry name" value="MFS_dom"/>
</dbReference>
<dbReference type="HOGENOM" id="CLU_000960_27_5_1"/>
<protein>
    <recommendedName>
        <fullName evidence="7">Major facilitator superfamily (MFS) profile domain-containing protein</fullName>
    </recommendedName>
</protein>
<evidence type="ECO:0000256" key="3">
    <source>
        <dbReference type="ARBA" id="ARBA00022989"/>
    </source>
</evidence>
<dbReference type="Gene3D" id="1.20.1250.20">
    <property type="entry name" value="MFS general substrate transporter like domains"/>
    <property type="match status" value="1"/>
</dbReference>
<evidence type="ECO:0000313" key="9">
    <source>
        <dbReference type="Proteomes" id="UP000019373"/>
    </source>
</evidence>
<dbReference type="SUPFAM" id="SSF103473">
    <property type="entry name" value="MFS general substrate transporter"/>
    <property type="match status" value="1"/>
</dbReference>
<feature type="transmembrane region" description="Helical" evidence="6">
    <location>
        <begin position="386"/>
        <end position="405"/>
    </location>
</feature>
<dbReference type="PROSITE" id="PS50850">
    <property type="entry name" value="MFS"/>
    <property type="match status" value="1"/>
</dbReference>
<reference evidence="9" key="1">
    <citation type="journal article" date="2014" name="BMC Genomics">
        <title>Genome characteristics reveal the impact of lichenization on lichen-forming fungus Endocarpon pusillum Hedwig (Verrucariales, Ascomycota).</title>
        <authorList>
            <person name="Wang Y.-Y."/>
            <person name="Liu B."/>
            <person name="Zhang X.-Y."/>
            <person name="Zhou Q.-M."/>
            <person name="Zhang T."/>
            <person name="Li H."/>
            <person name="Yu Y.-F."/>
            <person name="Zhang X.-L."/>
            <person name="Hao X.-Y."/>
            <person name="Wang M."/>
            <person name="Wang L."/>
            <person name="Wei J.-C."/>
        </authorList>
    </citation>
    <scope>NUCLEOTIDE SEQUENCE [LARGE SCALE GENOMIC DNA]</scope>
    <source>
        <strain evidence="9">Z07020 / HMAS-L-300199</strain>
    </source>
</reference>
<dbReference type="OrthoDB" id="2130629at2759"/>
<dbReference type="GO" id="GO:0022857">
    <property type="term" value="F:transmembrane transporter activity"/>
    <property type="evidence" value="ECO:0007669"/>
    <property type="project" value="InterPro"/>
</dbReference>
<evidence type="ECO:0000256" key="6">
    <source>
        <dbReference type="SAM" id="Phobius"/>
    </source>
</evidence>
<feature type="transmembrane region" description="Helical" evidence="6">
    <location>
        <begin position="320"/>
        <end position="341"/>
    </location>
</feature>
<proteinExistence type="predicted"/>
<feature type="transmembrane region" description="Helical" evidence="6">
    <location>
        <begin position="209"/>
        <end position="228"/>
    </location>
</feature>
<dbReference type="GO" id="GO:0016020">
    <property type="term" value="C:membrane"/>
    <property type="evidence" value="ECO:0007669"/>
    <property type="project" value="UniProtKB-SubCell"/>
</dbReference>
<comment type="subcellular location">
    <subcellularLocation>
        <location evidence="1">Membrane</location>
        <topology evidence="1">Multi-pass membrane protein</topology>
    </subcellularLocation>
</comment>
<evidence type="ECO:0000256" key="1">
    <source>
        <dbReference type="ARBA" id="ARBA00004141"/>
    </source>
</evidence>
<dbReference type="eggNOG" id="KOG0254">
    <property type="taxonomic scope" value="Eukaryota"/>
</dbReference>
<feature type="region of interest" description="Disordered" evidence="5">
    <location>
        <begin position="1"/>
        <end position="38"/>
    </location>
</feature>
<keyword evidence="4 6" id="KW-0472">Membrane</keyword>
<feature type="transmembrane region" description="Helical" evidence="6">
    <location>
        <begin position="457"/>
        <end position="476"/>
    </location>
</feature>
<dbReference type="GeneID" id="19238189"/>
<keyword evidence="9" id="KW-1185">Reference proteome</keyword>
<dbReference type="EMBL" id="KE720961">
    <property type="protein sequence ID" value="ERF73309.1"/>
    <property type="molecule type" value="Genomic_DNA"/>
</dbReference>
<dbReference type="PANTHER" id="PTHR42718:SF10">
    <property type="entry name" value="TRANSPORTER, PUTATIVE (AFU_ORTHOLOGUE AFUA_8G06760)-RELATED"/>
    <property type="match status" value="1"/>
</dbReference>
<evidence type="ECO:0000256" key="4">
    <source>
        <dbReference type="ARBA" id="ARBA00023136"/>
    </source>
</evidence>
<feature type="transmembrane region" description="Helical" evidence="6">
    <location>
        <begin position="411"/>
        <end position="437"/>
    </location>
</feature>
<gene>
    <name evidence="8" type="ORF">EPUS_03142</name>
</gene>
<dbReference type="PANTHER" id="PTHR42718">
    <property type="entry name" value="MAJOR FACILITATOR SUPERFAMILY MULTIDRUG TRANSPORTER MFSC"/>
    <property type="match status" value="1"/>
</dbReference>
<dbReference type="RefSeq" id="XP_007801082.1">
    <property type="nucleotide sequence ID" value="XM_007802891.1"/>
</dbReference>
<feature type="transmembrane region" description="Helical" evidence="6">
    <location>
        <begin position="282"/>
        <end position="299"/>
    </location>
</feature>
<dbReference type="OMA" id="WSDFIGR"/>
<evidence type="ECO:0000313" key="8">
    <source>
        <dbReference type="EMBL" id="ERF73309.1"/>
    </source>
</evidence>
<name>U1HVC7_ENDPU</name>
<feature type="transmembrane region" description="Helical" evidence="6">
    <location>
        <begin position="361"/>
        <end position="379"/>
    </location>
</feature>
<dbReference type="Gene3D" id="1.20.1720.10">
    <property type="entry name" value="Multidrug resistance protein D"/>
    <property type="match status" value="1"/>
</dbReference>
<feature type="transmembrane region" description="Helical" evidence="6">
    <location>
        <begin position="496"/>
        <end position="516"/>
    </location>
</feature>
<dbReference type="Pfam" id="PF07690">
    <property type="entry name" value="MFS_1"/>
    <property type="match status" value="1"/>
</dbReference>
<evidence type="ECO:0000256" key="5">
    <source>
        <dbReference type="SAM" id="MobiDB-lite"/>
    </source>
</evidence>
<dbReference type="InterPro" id="IPR011701">
    <property type="entry name" value="MFS"/>
</dbReference>
<dbReference type="Proteomes" id="UP000019373">
    <property type="component" value="Unassembled WGS sequence"/>
</dbReference>
<accession>U1HVC7</accession>
<evidence type="ECO:0000256" key="2">
    <source>
        <dbReference type="ARBA" id="ARBA00022692"/>
    </source>
</evidence>
<feature type="compositionally biased region" description="Polar residues" evidence="5">
    <location>
        <begin position="1"/>
        <end position="31"/>
    </location>
</feature>
<organism evidence="8 9">
    <name type="scientific">Endocarpon pusillum (strain Z07020 / HMAS-L-300199)</name>
    <name type="common">Lichen-forming fungus</name>
    <dbReference type="NCBI Taxonomy" id="1263415"/>
    <lineage>
        <taxon>Eukaryota</taxon>
        <taxon>Fungi</taxon>
        <taxon>Dikarya</taxon>
        <taxon>Ascomycota</taxon>
        <taxon>Pezizomycotina</taxon>
        <taxon>Eurotiomycetes</taxon>
        <taxon>Chaetothyriomycetidae</taxon>
        <taxon>Verrucariales</taxon>
        <taxon>Verrucariaceae</taxon>
        <taxon>Endocarpon</taxon>
    </lineage>
</organism>
<feature type="transmembrane region" description="Helical" evidence="6">
    <location>
        <begin position="249"/>
        <end position="276"/>
    </location>
</feature>
<dbReference type="InterPro" id="IPR036259">
    <property type="entry name" value="MFS_trans_sf"/>
</dbReference>
<feature type="transmembrane region" description="Helical" evidence="6">
    <location>
        <begin position="177"/>
        <end position="197"/>
    </location>
</feature>
<feature type="domain" description="Major facilitator superfamily (MFS) profile" evidence="7">
    <location>
        <begin position="53"/>
        <end position="521"/>
    </location>
</feature>
<feature type="transmembrane region" description="Helical" evidence="6">
    <location>
        <begin position="88"/>
        <end position="106"/>
    </location>
</feature>
<feature type="transmembrane region" description="Helical" evidence="6">
    <location>
        <begin position="118"/>
        <end position="138"/>
    </location>
</feature>
<keyword evidence="3 6" id="KW-1133">Transmembrane helix</keyword>
<feature type="transmembrane region" description="Helical" evidence="6">
    <location>
        <begin position="144"/>
        <end position="165"/>
    </location>
</feature>
<evidence type="ECO:0000259" key="7">
    <source>
        <dbReference type="PROSITE" id="PS50850"/>
    </source>
</evidence>
<sequence length="528" mass="55599">MSTITARVSQSALSTSPERQSLSQRASTSTQREPEAPATSVVVPLPRWKATLVIVTIGLMTMMSTVLSGVLAVALPKIAKTLGIAESLLLWPASVYSLTCGCTLLLSGSLADVFGSRLVYLIGSAFSTSMVLACGLSRSNVQLIVFRALHGIAISLCLPSSVSMIAGTFQTGQRRNIAFACLGGAQPMGFLVGLVIGGILTDTIGWRPAFYILAGINAVVFCTALTCLPEKVGGARADVLHRFKTEIDWLGVVLISTSLGLLSYVLAAVTVHLSAISSPTNIALLILAVLLLPAFSIWVHHQEKAGRPALIPNSIWRNPVFTSLCITAFFAWATVTANQYFLALYYQKVQLLTAFDTSLRFLPLVVSGVLANIAAGSLVRRVRADVLIGGSVLLSAATPLIMALIDPSLSYWTAAFTATLLSPIWADITLIVANLVVTQIFPSSTHGLAGGVSNTMAQVGTSLGLNFTAILATGVTMSLADVDKTSPSALERGYRAAFWASFAATVLMLGVTGWGMGRMGKVGTEKTN</sequence>
<dbReference type="AlphaFoldDB" id="U1HVC7"/>
<keyword evidence="2 6" id="KW-0812">Transmembrane</keyword>